<keyword evidence="2" id="KW-1185">Reference proteome</keyword>
<reference evidence="2" key="1">
    <citation type="submission" date="2017-04" db="EMBL/GenBank/DDBJ databases">
        <title>Genome evolution of the luminous symbionts of deep sea anglerfish.</title>
        <authorList>
            <person name="Hendry T.A."/>
        </authorList>
    </citation>
    <scope>NUCLEOTIDE SEQUENCE [LARGE SCALE GENOMIC DNA]</scope>
    <source>
        <plasmid evidence="2">pcc1</plasmid>
    </source>
</reference>
<dbReference type="KEGG" id="elux:BTN50_1672"/>
<evidence type="ECO:0000313" key="1">
    <source>
        <dbReference type="EMBL" id="ATF10108.1"/>
    </source>
</evidence>
<evidence type="ECO:0000313" key="2">
    <source>
        <dbReference type="Proteomes" id="UP000218160"/>
    </source>
</evidence>
<keyword evidence="1" id="KW-0614">Plasmid</keyword>
<dbReference type="EMBL" id="CP020661">
    <property type="protein sequence ID" value="ATF10108.1"/>
    <property type="molecule type" value="Genomic_DNA"/>
</dbReference>
<dbReference type="AlphaFoldDB" id="A0A291BAR2"/>
<geneLocation type="plasmid" evidence="2">
    <name>pcc1</name>
</geneLocation>
<protein>
    <submittedName>
        <fullName evidence="1">Uncharacterized protein</fullName>
    </submittedName>
</protein>
<name>A0A291BAR2_9GAMM</name>
<accession>A0A291BAR2</accession>
<dbReference type="Proteomes" id="UP000218160">
    <property type="component" value="Plasmid pCC1"/>
</dbReference>
<organism evidence="1 2">
    <name type="scientific">Candidatus Enterovibrio altilux</name>
    <dbReference type="NCBI Taxonomy" id="1927128"/>
    <lineage>
        <taxon>Bacteria</taxon>
        <taxon>Pseudomonadati</taxon>
        <taxon>Pseudomonadota</taxon>
        <taxon>Gammaproteobacteria</taxon>
        <taxon>Vibrionales</taxon>
        <taxon>Vibrionaceae</taxon>
        <taxon>Enterovibrio</taxon>
    </lineage>
</organism>
<sequence>MLEGNLHKFNADKQNDYTRRYDVLKAHFTKNTPILFIDTALLPKSEN</sequence>
<gene>
    <name evidence="1" type="ORF">BTN50_1672</name>
</gene>
<proteinExistence type="predicted"/>